<organism evidence="5 6">
    <name type="scientific">Geothermobacter hydrogeniphilus</name>
    <dbReference type="NCBI Taxonomy" id="1969733"/>
    <lineage>
        <taxon>Bacteria</taxon>
        <taxon>Pseudomonadati</taxon>
        <taxon>Thermodesulfobacteriota</taxon>
        <taxon>Desulfuromonadia</taxon>
        <taxon>Desulfuromonadales</taxon>
        <taxon>Geothermobacteraceae</taxon>
        <taxon>Geothermobacter</taxon>
    </lineage>
</organism>
<dbReference type="Gene3D" id="1.10.150.770">
    <property type="match status" value="1"/>
</dbReference>
<evidence type="ECO:0000256" key="3">
    <source>
        <dbReference type="ARBA" id="ARBA00023136"/>
    </source>
</evidence>
<dbReference type="PROSITE" id="PS51178">
    <property type="entry name" value="PASTA"/>
    <property type="match status" value="1"/>
</dbReference>
<keyword evidence="2" id="KW-0378">Hydrolase</keyword>
<dbReference type="InterPro" id="IPR005311">
    <property type="entry name" value="PBP_dimer"/>
</dbReference>
<dbReference type="GO" id="GO:0071555">
    <property type="term" value="P:cell wall organization"/>
    <property type="evidence" value="ECO:0007669"/>
    <property type="project" value="TreeGrafter"/>
</dbReference>
<dbReference type="Pfam" id="PF03717">
    <property type="entry name" value="PBP_dimer"/>
    <property type="match status" value="1"/>
</dbReference>
<gene>
    <name evidence="5" type="ORF">B5V00_04020</name>
</gene>
<dbReference type="GO" id="GO:0005886">
    <property type="term" value="C:plasma membrane"/>
    <property type="evidence" value="ECO:0007669"/>
    <property type="project" value="TreeGrafter"/>
</dbReference>
<accession>A0A1X0YB84</accession>
<keyword evidence="2" id="KW-0645">Protease</keyword>
<dbReference type="Pfam" id="PF03793">
    <property type="entry name" value="PASTA"/>
    <property type="match status" value="1"/>
</dbReference>
<dbReference type="Gene3D" id="3.90.1310.10">
    <property type="entry name" value="Penicillin-binding protein 2a (Domain 2)"/>
    <property type="match status" value="1"/>
</dbReference>
<dbReference type="GO" id="GO:0004180">
    <property type="term" value="F:carboxypeptidase activity"/>
    <property type="evidence" value="ECO:0007669"/>
    <property type="project" value="UniProtKB-KW"/>
</dbReference>
<dbReference type="InterPro" id="IPR012338">
    <property type="entry name" value="Beta-lactam/transpept-like"/>
</dbReference>
<evidence type="ECO:0000256" key="1">
    <source>
        <dbReference type="ARBA" id="ARBA00004370"/>
    </source>
</evidence>
<dbReference type="SUPFAM" id="SSF56601">
    <property type="entry name" value="beta-lactamase/transpeptidase-like"/>
    <property type="match status" value="1"/>
</dbReference>
<dbReference type="AlphaFoldDB" id="A0A1X0YB84"/>
<name>A0A1X0YB84_9BACT</name>
<dbReference type="InterPro" id="IPR050515">
    <property type="entry name" value="Beta-lactam/transpept"/>
</dbReference>
<feature type="domain" description="PASTA" evidence="4">
    <location>
        <begin position="596"/>
        <end position="653"/>
    </location>
</feature>
<evidence type="ECO:0000259" key="4">
    <source>
        <dbReference type="PROSITE" id="PS51178"/>
    </source>
</evidence>
<proteinExistence type="predicted"/>
<keyword evidence="3" id="KW-0472">Membrane</keyword>
<evidence type="ECO:0000313" key="6">
    <source>
        <dbReference type="Proteomes" id="UP000193136"/>
    </source>
</evidence>
<dbReference type="PANTHER" id="PTHR30627:SF1">
    <property type="entry name" value="PEPTIDOGLYCAN D,D-TRANSPEPTIDASE FTSI"/>
    <property type="match status" value="1"/>
</dbReference>
<dbReference type="OrthoDB" id="9789078at2"/>
<keyword evidence="2" id="KW-0121">Carboxypeptidase</keyword>
<dbReference type="CDD" id="cd06575">
    <property type="entry name" value="PASTA_Pbp2x-like_2"/>
    <property type="match status" value="1"/>
</dbReference>
<reference evidence="5 6" key="1">
    <citation type="submission" date="2017-03" db="EMBL/GenBank/DDBJ databases">
        <title>Genome sequence of Geothermobacter sp. EPR-M, Deep-Sea Iron Reducer.</title>
        <authorList>
            <person name="Tully B."/>
            <person name="Savalia P."/>
            <person name="Abuyen K."/>
            <person name="Baughan C."/>
            <person name="Romero E."/>
            <person name="Ronkowski C."/>
            <person name="Torres B."/>
            <person name="Tremblay J."/>
            <person name="Trujillo A."/>
            <person name="Tyler M."/>
            <person name="Perez-Rodriguez I."/>
            <person name="Amend J."/>
        </authorList>
    </citation>
    <scope>NUCLEOTIDE SEQUENCE [LARGE SCALE GENOMIC DNA]</scope>
    <source>
        <strain evidence="5 6">EPR-M</strain>
    </source>
</reference>
<dbReference type="STRING" id="1969733.B5V00_04020"/>
<dbReference type="EMBL" id="NAAD01000003">
    <property type="protein sequence ID" value="ORJ62461.1"/>
    <property type="molecule type" value="Genomic_DNA"/>
</dbReference>
<dbReference type="Pfam" id="PF00905">
    <property type="entry name" value="Transpeptidase"/>
    <property type="match status" value="1"/>
</dbReference>
<dbReference type="SUPFAM" id="SSF54184">
    <property type="entry name" value="Penicillin-binding protein 2x (pbp-2x), c-terminal domain"/>
    <property type="match status" value="1"/>
</dbReference>
<dbReference type="PANTHER" id="PTHR30627">
    <property type="entry name" value="PEPTIDOGLYCAN D,D-TRANSPEPTIDASE"/>
    <property type="match status" value="1"/>
</dbReference>
<dbReference type="Proteomes" id="UP000193136">
    <property type="component" value="Unassembled WGS sequence"/>
</dbReference>
<keyword evidence="6" id="KW-1185">Reference proteome</keyword>
<dbReference type="RefSeq" id="WP_085009474.1">
    <property type="nucleotide sequence ID" value="NZ_NAAD01000003.1"/>
</dbReference>
<dbReference type="InterPro" id="IPR036138">
    <property type="entry name" value="PBP_dimer_sf"/>
</dbReference>
<dbReference type="Gene3D" id="3.40.710.10">
    <property type="entry name" value="DD-peptidase/beta-lactamase superfamily"/>
    <property type="match status" value="1"/>
</dbReference>
<dbReference type="SUPFAM" id="SSF56519">
    <property type="entry name" value="Penicillin binding protein dimerisation domain"/>
    <property type="match status" value="1"/>
</dbReference>
<evidence type="ECO:0000313" key="5">
    <source>
        <dbReference type="EMBL" id="ORJ62461.1"/>
    </source>
</evidence>
<dbReference type="GO" id="GO:0008658">
    <property type="term" value="F:penicillin binding"/>
    <property type="evidence" value="ECO:0007669"/>
    <property type="project" value="InterPro"/>
</dbReference>
<protein>
    <submittedName>
        <fullName evidence="5">Penicillin-binding protein</fullName>
    </submittedName>
</protein>
<dbReference type="InterPro" id="IPR001460">
    <property type="entry name" value="PCN-bd_Tpept"/>
</dbReference>
<dbReference type="InterPro" id="IPR005543">
    <property type="entry name" value="PASTA_dom"/>
</dbReference>
<sequence>MTRSGQGHHWRIRAFGLLFVVAFGLVAVRAYLLQVRGQEEWLRRAERQHQRVIPLTPQRGTIYDRNGEELALSIEVDSIYVNPAQVKKTASVVRELAPMVGLKKRTLKAKLSSRRGFVWLKRQVSPAESMRVKSLGVPGVHFIKEHKRYYPNGSLGAQVLGFTGLDPHGLEGLELRYDSVVLGEGGFLVTERDNLGRGIGAGEGLVSGARRGGSLHLTLDKNIQYIVEKELAAGVRAVRAKSGSAVVLDPRTGEVLAMASQPDFNPNAFSKYGPGNYRNRAIADAYEPGSTLKTFLLAAALDKKVVRPDQVIYCEKGVYRVGGKTIHDHHPYGRLSVAEILKYSSNIGAAKIGQAMDRERFYQALRDFGFGSVTGIELPGESPGLLRPPEEWFDVDLAAISFGQGLMVTPLQLATALASIANGGTLMRPYLVERVVDGYGQVVESHGPEVVRRVISEETAAIVTRMLEGAVEKGGTGTLAAVPGFKVAGKTGTAQKVDPVTGGYSRDRYLASFAGFVPAEDPRLVILVMIDEPQGKSYGGLVSAPVFSRIASQALAQMKVAPRRPINGPRLAPLPVLVKDTAPVMPVARVANGADGAPLMPSFIGMSMRQVLQTMERTGLNVRLRGSGRVVEQSPRPGQKVSYGSETWVRLTQSFSRRL</sequence>
<evidence type="ECO:0000256" key="2">
    <source>
        <dbReference type="ARBA" id="ARBA00022645"/>
    </source>
</evidence>
<dbReference type="Gene3D" id="3.30.450.330">
    <property type="match status" value="1"/>
</dbReference>
<comment type="caution">
    <text evidence="5">The sequence shown here is derived from an EMBL/GenBank/DDBJ whole genome shotgun (WGS) entry which is preliminary data.</text>
</comment>
<comment type="subcellular location">
    <subcellularLocation>
        <location evidence="1">Membrane</location>
    </subcellularLocation>
</comment>
<dbReference type="SMART" id="SM00740">
    <property type="entry name" value="PASTA"/>
    <property type="match status" value="1"/>
</dbReference>